<dbReference type="Proteomes" id="UP000306888">
    <property type="component" value="Unassembled WGS sequence"/>
</dbReference>
<keyword evidence="3" id="KW-0813">Transport</keyword>
<dbReference type="CDD" id="cd03225">
    <property type="entry name" value="ABC_cobalt_CbiO_domain1"/>
    <property type="match status" value="1"/>
</dbReference>
<keyword evidence="5" id="KW-0547">Nucleotide-binding</keyword>
<sequence>MAYLTLNNIVFDYPGGFNAVDGVSISIEKGEFVAIVGQNGAGKTTTVKLMNGLLKPTKGDVIVGGKNTKDYTVAEMSKTVGYVFQNPDDQIFNEDVYEEVEFGPKNMGFPEEKVKELVKKAILMTGIREYVDENPYNLPYSTRKLVSIASIIAMDPDVIILDEPTAGQDMAGMGTLAYILENLKREGKTVITITHDMEFVVRNFDRVIAMANKKVVKDSDKSDIFWDHDVLKKCMLKQPYISRVAYGLGIQGDVINIDGMIDKIKEMTNNK</sequence>
<dbReference type="OrthoDB" id="9784332at2"/>
<dbReference type="InterPro" id="IPR003593">
    <property type="entry name" value="AAA+_ATPase"/>
</dbReference>
<dbReference type="EMBL" id="SRYR01000003">
    <property type="protein sequence ID" value="TGY42321.1"/>
    <property type="molecule type" value="Genomic_DNA"/>
</dbReference>
<accession>A0A4S2DMV0</accession>
<keyword evidence="4" id="KW-1003">Cell membrane</keyword>
<evidence type="ECO:0000256" key="4">
    <source>
        <dbReference type="ARBA" id="ARBA00022475"/>
    </source>
</evidence>
<keyword evidence="7" id="KW-1278">Translocase</keyword>
<dbReference type="FunFam" id="3.40.50.300:FF:000224">
    <property type="entry name" value="Energy-coupling factor transporter ATP-binding protein EcfA"/>
    <property type="match status" value="1"/>
</dbReference>
<dbReference type="Gene3D" id="3.40.50.300">
    <property type="entry name" value="P-loop containing nucleotide triphosphate hydrolases"/>
    <property type="match status" value="1"/>
</dbReference>
<keyword evidence="6 10" id="KW-0067">ATP-binding</keyword>
<name>A0A4S2DMV0_9CLOT</name>
<comment type="subcellular location">
    <subcellularLocation>
        <location evidence="1">Cell membrane</location>
        <topology evidence="1">Peripheral membrane protein</topology>
    </subcellularLocation>
</comment>
<gene>
    <name evidence="10" type="ORF">E5347_08860</name>
</gene>
<keyword evidence="11" id="KW-1185">Reference proteome</keyword>
<dbReference type="InterPro" id="IPR015856">
    <property type="entry name" value="ABC_transpr_CbiO/EcfA_su"/>
</dbReference>
<keyword evidence="8" id="KW-0472">Membrane</keyword>
<dbReference type="SMART" id="SM00382">
    <property type="entry name" value="AAA"/>
    <property type="match status" value="1"/>
</dbReference>
<dbReference type="PROSITE" id="PS50893">
    <property type="entry name" value="ABC_TRANSPORTER_2"/>
    <property type="match status" value="1"/>
</dbReference>
<dbReference type="GO" id="GO:0016887">
    <property type="term" value="F:ATP hydrolysis activity"/>
    <property type="evidence" value="ECO:0007669"/>
    <property type="project" value="InterPro"/>
</dbReference>
<comment type="similarity">
    <text evidence="2">Belongs to the ABC transporter superfamily.</text>
</comment>
<dbReference type="GO" id="GO:0005524">
    <property type="term" value="F:ATP binding"/>
    <property type="evidence" value="ECO:0007669"/>
    <property type="project" value="UniProtKB-KW"/>
</dbReference>
<evidence type="ECO:0000313" key="11">
    <source>
        <dbReference type="Proteomes" id="UP000306888"/>
    </source>
</evidence>
<evidence type="ECO:0000256" key="1">
    <source>
        <dbReference type="ARBA" id="ARBA00004202"/>
    </source>
</evidence>
<dbReference type="PANTHER" id="PTHR43553:SF24">
    <property type="entry name" value="ENERGY-COUPLING FACTOR TRANSPORTER ATP-BINDING PROTEIN ECFA1"/>
    <property type="match status" value="1"/>
</dbReference>
<evidence type="ECO:0000256" key="7">
    <source>
        <dbReference type="ARBA" id="ARBA00022967"/>
    </source>
</evidence>
<reference evidence="10 11" key="1">
    <citation type="submission" date="2019-04" db="EMBL/GenBank/DDBJ databases">
        <title>Microbes associate with the intestines of laboratory mice.</title>
        <authorList>
            <person name="Navarre W."/>
            <person name="Wong E."/>
            <person name="Huang K."/>
            <person name="Tropini C."/>
            <person name="Ng K."/>
            <person name="Yu B."/>
        </authorList>
    </citation>
    <scope>NUCLEOTIDE SEQUENCE [LARGE SCALE GENOMIC DNA]</scope>
    <source>
        <strain evidence="10 11">NM50_B9-20</strain>
    </source>
</reference>
<dbReference type="AlphaFoldDB" id="A0A4S2DMV0"/>
<dbReference type="RefSeq" id="WP_136006538.1">
    <property type="nucleotide sequence ID" value="NZ_SRYR01000003.1"/>
</dbReference>
<evidence type="ECO:0000256" key="5">
    <source>
        <dbReference type="ARBA" id="ARBA00022741"/>
    </source>
</evidence>
<dbReference type="SUPFAM" id="SSF52540">
    <property type="entry name" value="P-loop containing nucleoside triphosphate hydrolases"/>
    <property type="match status" value="1"/>
</dbReference>
<dbReference type="InterPro" id="IPR027417">
    <property type="entry name" value="P-loop_NTPase"/>
</dbReference>
<evidence type="ECO:0000256" key="8">
    <source>
        <dbReference type="ARBA" id="ARBA00023136"/>
    </source>
</evidence>
<evidence type="ECO:0000256" key="3">
    <source>
        <dbReference type="ARBA" id="ARBA00022448"/>
    </source>
</evidence>
<organism evidence="10 11">
    <name type="scientific">Clostridium sartagoforme</name>
    <dbReference type="NCBI Taxonomy" id="84031"/>
    <lineage>
        <taxon>Bacteria</taxon>
        <taxon>Bacillati</taxon>
        <taxon>Bacillota</taxon>
        <taxon>Clostridia</taxon>
        <taxon>Eubacteriales</taxon>
        <taxon>Clostridiaceae</taxon>
        <taxon>Clostridium</taxon>
    </lineage>
</organism>
<protein>
    <submittedName>
        <fullName evidence="10">ABC transporter ATP-binding protein</fullName>
    </submittedName>
</protein>
<proteinExistence type="inferred from homology"/>
<dbReference type="InterPro" id="IPR003439">
    <property type="entry name" value="ABC_transporter-like_ATP-bd"/>
</dbReference>
<evidence type="ECO:0000259" key="9">
    <source>
        <dbReference type="PROSITE" id="PS50893"/>
    </source>
</evidence>
<evidence type="ECO:0000256" key="6">
    <source>
        <dbReference type="ARBA" id="ARBA00022840"/>
    </source>
</evidence>
<feature type="domain" description="ABC transporter" evidence="9">
    <location>
        <begin position="4"/>
        <end position="237"/>
    </location>
</feature>
<dbReference type="InterPro" id="IPR050095">
    <property type="entry name" value="ECF_ABC_transporter_ATP-bd"/>
</dbReference>
<evidence type="ECO:0000313" key="10">
    <source>
        <dbReference type="EMBL" id="TGY42321.1"/>
    </source>
</evidence>
<dbReference type="Pfam" id="PF00005">
    <property type="entry name" value="ABC_tran"/>
    <property type="match status" value="1"/>
</dbReference>
<evidence type="ECO:0000256" key="2">
    <source>
        <dbReference type="ARBA" id="ARBA00005417"/>
    </source>
</evidence>
<dbReference type="GO" id="GO:0042626">
    <property type="term" value="F:ATPase-coupled transmembrane transporter activity"/>
    <property type="evidence" value="ECO:0007669"/>
    <property type="project" value="TreeGrafter"/>
</dbReference>
<dbReference type="GO" id="GO:0043190">
    <property type="term" value="C:ATP-binding cassette (ABC) transporter complex"/>
    <property type="evidence" value="ECO:0007669"/>
    <property type="project" value="TreeGrafter"/>
</dbReference>
<dbReference type="PANTHER" id="PTHR43553">
    <property type="entry name" value="HEAVY METAL TRANSPORTER"/>
    <property type="match status" value="1"/>
</dbReference>
<comment type="caution">
    <text evidence="10">The sequence shown here is derived from an EMBL/GenBank/DDBJ whole genome shotgun (WGS) entry which is preliminary data.</text>
</comment>